<keyword evidence="6" id="KW-1185">Reference proteome</keyword>
<dbReference type="GO" id="GO:0004301">
    <property type="term" value="F:epoxide hydrolase activity"/>
    <property type="evidence" value="ECO:0007669"/>
    <property type="project" value="TreeGrafter"/>
</dbReference>
<evidence type="ECO:0000256" key="3">
    <source>
        <dbReference type="PIRSR" id="PIRSR001112-1"/>
    </source>
</evidence>
<dbReference type="InterPro" id="IPR016292">
    <property type="entry name" value="Epoxide_hydrolase"/>
</dbReference>
<keyword evidence="2 5" id="KW-0378">Hydrolase</keyword>
<dbReference type="InterPro" id="IPR000639">
    <property type="entry name" value="Epox_hydrolase-like"/>
</dbReference>
<evidence type="ECO:0000259" key="4">
    <source>
        <dbReference type="Pfam" id="PF06441"/>
    </source>
</evidence>
<name>A0A2J6RU64_HYAVF</name>
<dbReference type="InterPro" id="IPR029058">
    <property type="entry name" value="AB_hydrolase_fold"/>
</dbReference>
<organism evidence="5 6">
    <name type="scientific">Hyaloscypha variabilis (strain UAMH 11265 / GT02V1 / F)</name>
    <name type="common">Meliniomyces variabilis</name>
    <dbReference type="NCBI Taxonomy" id="1149755"/>
    <lineage>
        <taxon>Eukaryota</taxon>
        <taxon>Fungi</taxon>
        <taxon>Dikarya</taxon>
        <taxon>Ascomycota</taxon>
        <taxon>Pezizomycotina</taxon>
        <taxon>Leotiomycetes</taxon>
        <taxon>Helotiales</taxon>
        <taxon>Hyaloscyphaceae</taxon>
        <taxon>Hyaloscypha</taxon>
        <taxon>Hyaloscypha variabilis</taxon>
    </lineage>
</organism>
<dbReference type="EMBL" id="KZ613943">
    <property type="protein sequence ID" value="PMD42060.1"/>
    <property type="molecule type" value="Genomic_DNA"/>
</dbReference>
<dbReference type="Pfam" id="PF06441">
    <property type="entry name" value="EHN"/>
    <property type="match status" value="1"/>
</dbReference>
<sequence>MASPYSQIPVKATKQPAPFQISISEEKLSDFEALLKLSKVTAPTYESLQEDRRFGVGHKWITDAKKYWEEDFDWRKREKHMNSFPHFITNVALEKEEYKIHFVSLFSEKPDAIPLVLLHGWPGSFLEFLPILSLMKDKYTPQKLPYHIVVPSLPGYGFSSSPPLDRDFSMNDIGALMNQLMIDLGFGEGYIAQGGDIGSRVAKILAWDYEACKAIHVNYFSVLSPPEGMSVSSLTEKEQEGLKRGEDFVTKGSGYSLEHATRPSTIGLVLGSSPVALLAWIGEKFLVWSDEDPDLDKILESVTLYWLTETFPTSIYPYRARFIPGFNIPRFVEKPLGYSYFPKEITPTPQSWVKTQANVVFYREHEKGGHFAALEQPELLMGDIEQFIAQVWK</sequence>
<evidence type="ECO:0000256" key="2">
    <source>
        <dbReference type="ARBA" id="ARBA00022801"/>
    </source>
</evidence>
<dbReference type="STRING" id="1149755.A0A2J6RU64"/>
<dbReference type="InterPro" id="IPR010497">
    <property type="entry name" value="Epoxide_hydro_N"/>
</dbReference>
<dbReference type="OrthoDB" id="7130006at2759"/>
<gene>
    <name evidence="5" type="ORF">L207DRAFT_510356</name>
</gene>
<feature type="active site" description="Proton donor" evidence="3">
    <location>
        <position position="318"/>
    </location>
</feature>
<dbReference type="PRINTS" id="PR00412">
    <property type="entry name" value="EPOXHYDRLASE"/>
</dbReference>
<evidence type="ECO:0000256" key="1">
    <source>
        <dbReference type="ARBA" id="ARBA00010088"/>
    </source>
</evidence>
<comment type="similarity">
    <text evidence="1">Belongs to the peptidase S33 family.</text>
</comment>
<dbReference type="PANTHER" id="PTHR21661:SF39">
    <property type="entry name" value="HYDROLASE, PUTATIVE (AFU_ORTHOLOGUE AFUA_3G08960)-RELATED"/>
    <property type="match status" value="1"/>
</dbReference>
<dbReference type="Gene3D" id="3.40.50.1820">
    <property type="entry name" value="alpha/beta hydrolase"/>
    <property type="match status" value="1"/>
</dbReference>
<accession>A0A2J6RU64</accession>
<dbReference type="GO" id="GO:0097176">
    <property type="term" value="P:epoxide metabolic process"/>
    <property type="evidence" value="ECO:0007669"/>
    <property type="project" value="TreeGrafter"/>
</dbReference>
<dbReference type="SUPFAM" id="SSF53474">
    <property type="entry name" value="alpha/beta-Hydrolases"/>
    <property type="match status" value="1"/>
</dbReference>
<dbReference type="PANTHER" id="PTHR21661">
    <property type="entry name" value="EPOXIDE HYDROLASE 1-RELATED"/>
    <property type="match status" value="1"/>
</dbReference>
<dbReference type="Proteomes" id="UP000235786">
    <property type="component" value="Unassembled WGS sequence"/>
</dbReference>
<dbReference type="PIRSF" id="PIRSF001112">
    <property type="entry name" value="Epoxide_hydrolase"/>
    <property type="match status" value="1"/>
</dbReference>
<feature type="active site" description="Nucleophile" evidence="3">
    <location>
        <position position="196"/>
    </location>
</feature>
<evidence type="ECO:0000313" key="5">
    <source>
        <dbReference type="EMBL" id="PMD42060.1"/>
    </source>
</evidence>
<evidence type="ECO:0000313" key="6">
    <source>
        <dbReference type="Proteomes" id="UP000235786"/>
    </source>
</evidence>
<dbReference type="AlphaFoldDB" id="A0A2J6RU64"/>
<protein>
    <submittedName>
        <fullName evidence="5">Alpha/beta-hydrolase</fullName>
    </submittedName>
</protein>
<feature type="domain" description="Epoxide hydrolase N-terminal" evidence="4">
    <location>
        <begin position="17"/>
        <end position="128"/>
    </location>
</feature>
<proteinExistence type="inferred from homology"/>
<feature type="active site" description="Proton acceptor" evidence="3">
    <location>
        <position position="370"/>
    </location>
</feature>
<reference evidence="5 6" key="1">
    <citation type="submission" date="2016-04" db="EMBL/GenBank/DDBJ databases">
        <title>A degradative enzymes factory behind the ericoid mycorrhizal symbiosis.</title>
        <authorList>
            <consortium name="DOE Joint Genome Institute"/>
            <person name="Martino E."/>
            <person name="Morin E."/>
            <person name="Grelet G."/>
            <person name="Kuo A."/>
            <person name="Kohler A."/>
            <person name="Daghino S."/>
            <person name="Barry K."/>
            <person name="Choi C."/>
            <person name="Cichocki N."/>
            <person name="Clum A."/>
            <person name="Copeland A."/>
            <person name="Hainaut M."/>
            <person name="Haridas S."/>
            <person name="Labutti K."/>
            <person name="Lindquist E."/>
            <person name="Lipzen A."/>
            <person name="Khouja H.-R."/>
            <person name="Murat C."/>
            <person name="Ohm R."/>
            <person name="Olson A."/>
            <person name="Spatafora J."/>
            <person name="Veneault-Fourrey C."/>
            <person name="Henrissat B."/>
            <person name="Grigoriev I."/>
            <person name="Martin F."/>
            <person name="Perotto S."/>
        </authorList>
    </citation>
    <scope>NUCLEOTIDE SEQUENCE [LARGE SCALE GENOMIC DNA]</scope>
    <source>
        <strain evidence="5 6">F</strain>
    </source>
</reference>